<sequence length="32" mass="3513">MPYLVHTTAWVLCLISPKGMNIAVLVFAIHSS</sequence>
<feature type="transmembrane region" description="Helical" evidence="1">
    <location>
        <begin position="6"/>
        <end position="29"/>
    </location>
</feature>
<name>A0A2P2NQH0_RHIMU</name>
<organism evidence="2">
    <name type="scientific">Rhizophora mucronata</name>
    <name type="common">Asiatic mangrove</name>
    <dbReference type="NCBI Taxonomy" id="61149"/>
    <lineage>
        <taxon>Eukaryota</taxon>
        <taxon>Viridiplantae</taxon>
        <taxon>Streptophyta</taxon>
        <taxon>Embryophyta</taxon>
        <taxon>Tracheophyta</taxon>
        <taxon>Spermatophyta</taxon>
        <taxon>Magnoliopsida</taxon>
        <taxon>eudicotyledons</taxon>
        <taxon>Gunneridae</taxon>
        <taxon>Pentapetalae</taxon>
        <taxon>rosids</taxon>
        <taxon>fabids</taxon>
        <taxon>Malpighiales</taxon>
        <taxon>Rhizophoraceae</taxon>
        <taxon>Rhizophora</taxon>
    </lineage>
</organism>
<accession>A0A2P2NQH0</accession>
<dbReference type="EMBL" id="GGEC01064262">
    <property type="protein sequence ID" value="MBX44746.1"/>
    <property type="molecule type" value="Transcribed_RNA"/>
</dbReference>
<reference evidence="2" key="1">
    <citation type="submission" date="2018-02" db="EMBL/GenBank/DDBJ databases">
        <title>Rhizophora mucronata_Transcriptome.</title>
        <authorList>
            <person name="Meera S.P."/>
            <person name="Sreeshan A."/>
            <person name="Augustine A."/>
        </authorList>
    </citation>
    <scope>NUCLEOTIDE SEQUENCE</scope>
    <source>
        <tissue evidence="2">Leaf</tissue>
    </source>
</reference>
<dbReference type="AlphaFoldDB" id="A0A2P2NQH0"/>
<keyword evidence="1" id="KW-0812">Transmembrane</keyword>
<keyword evidence="1" id="KW-1133">Transmembrane helix</keyword>
<evidence type="ECO:0000256" key="1">
    <source>
        <dbReference type="SAM" id="Phobius"/>
    </source>
</evidence>
<keyword evidence="1" id="KW-0472">Membrane</keyword>
<proteinExistence type="predicted"/>
<evidence type="ECO:0000313" key="2">
    <source>
        <dbReference type="EMBL" id="MBX44746.1"/>
    </source>
</evidence>
<protein>
    <submittedName>
        <fullName evidence="2">Uncharacterized protein</fullName>
    </submittedName>
</protein>